<dbReference type="EMBL" id="MKIN01000024">
    <property type="protein sequence ID" value="OLP48144.1"/>
    <property type="molecule type" value="Genomic_DNA"/>
</dbReference>
<evidence type="ECO:0000313" key="1">
    <source>
        <dbReference type="EMBL" id="OLP48144.1"/>
    </source>
</evidence>
<proteinExistence type="predicted"/>
<gene>
    <name evidence="1" type="ORF">BJF91_08315</name>
</gene>
<comment type="caution">
    <text evidence="1">The sequence shown here is derived from an EMBL/GenBank/DDBJ whole genome shotgun (WGS) entry which is preliminary data.</text>
</comment>
<reference evidence="1 2" key="1">
    <citation type="submission" date="2016-09" db="EMBL/GenBank/DDBJ databases">
        <title>Rhizobium oryziradicis sp. nov., isolated from the root of rice.</title>
        <authorList>
            <person name="Zhao J."/>
            <person name="Zhang X."/>
        </authorList>
    </citation>
    <scope>NUCLEOTIDE SEQUENCE [LARGE SCALE GENOMIC DNA]</scope>
    <source>
        <strain evidence="1 2">14971</strain>
    </source>
</reference>
<accession>A0A1Q9A0T1</accession>
<organism evidence="1 2">
    <name type="scientific">Allorhizobium taibaishanense</name>
    <dbReference type="NCBI Taxonomy" id="887144"/>
    <lineage>
        <taxon>Bacteria</taxon>
        <taxon>Pseudomonadati</taxon>
        <taxon>Pseudomonadota</taxon>
        <taxon>Alphaproteobacteria</taxon>
        <taxon>Hyphomicrobiales</taxon>
        <taxon>Rhizobiaceae</taxon>
        <taxon>Rhizobium/Agrobacterium group</taxon>
        <taxon>Allorhizobium</taxon>
    </lineage>
</organism>
<protein>
    <submittedName>
        <fullName evidence="1">Uncharacterized protein</fullName>
    </submittedName>
</protein>
<keyword evidence="2" id="KW-1185">Reference proteome</keyword>
<name>A0A1Q9A0T1_9HYPH</name>
<dbReference type="STRING" id="887144.BJF91_08315"/>
<sequence>MRVRFLEAFDFKSTRATTIAYQAGMEMTVPKRCGDWAVAAGKAVALPKPPRRIEGEADGAEEIDG</sequence>
<dbReference type="Proteomes" id="UP000185598">
    <property type="component" value="Unassembled WGS sequence"/>
</dbReference>
<dbReference type="AlphaFoldDB" id="A0A1Q9A0T1"/>
<evidence type="ECO:0000313" key="2">
    <source>
        <dbReference type="Proteomes" id="UP000185598"/>
    </source>
</evidence>